<reference evidence="1 2" key="1">
    <citation type="journal article" date="2019" name="Sci. Rep.">
        <title>Orb-weaving spider Araneus ventricosus genome elucidates the spidroin gene catalogue.</title>
        <authorList>
            <person name="Kono N."/>
            <person name="Nakamura H."/>
            <person name="Ohtoshi R."/>
            <person name="Moran D.A.P."/>
            <person name="Shinohara A."/>
            <person name="Yoshida Y."/>
            <person name="Fujiwara M."/>
            <person name="Mori M."/>
            <person name="Tomita M."/>
            <person name="Arakawa K."/>
        </authorList>
    </citation>
    <scope>NUCLEOTIDE SEQUENCE [LARGE SCALE GENOMIC DNA]</scope>
</reference>
<dbReference type="OrthoDB" id="415822at2759"/>
<dbReference type="Proteomes" id="UP000499080">
    <property type="component" value="Unassembled WGS sequence"/>
</dbReference>
<dbReference type="EMBL" id="BGPR01001523">
    <property type="protein sequence ID" value="GBM56002.1"/>
    <property type="molecule type" value="Genomic_DNA"/>
</dbReference>
<organism evidence="1 2">
    <name type="scientific">Araneus ventricosus</name>
    <name type="common">Orbweaver spider</name>
    <name type="synonym">Epeira ventricosa</name>
    <dbReference type="NCBI Taxonomy" id="182803"/>
    <lineage>
        <taxon>Eukaryota</taxon>
        <taxon>Metazoa</taxon>
        <taxon>Ecdysozoa</taxon>
        <taxon>Arthropoda</taxon>
        <taxon>Chelicerata</taxon>
        <taxon>Arachnida</taxon>
        <taxon>Araneae</taxon>
        <taxon>Araneomorphae</taxon>
        <taxon>Entelegynae</taxon>
        <taxon>Araneoidea</taxon>
        <taxon>Araneidae</taxon>
        <taxon>Araneus</taxon>
    </lineage>
</organism>
<proteinExistence type="predicted"/>
<evidence type="ECO:0000313" key="1">
    <source>
        <dbReference type="EMBL" id="GBM56002.1"/>
    </source>
</evidence>
<keyword evidence="2" id="KW-1185">Reference proteome</keyword>
<comment type="caution">
    <text evidence="1">The sequence shown here is derived from an EMBL/GenBank/DDBJ whole genome shotgun (WGS) entry which is preliminary data.</text>
</comment>
<accession>A0A4Y2GPY1</accession>
<gene>
    <name evidence="1" type="ORF">AVEN_45146_1</name>
</gene>
<dbReference type="AlphaFoldDB" id="A0A4Y2GPY1"/>
<evidence type="ECO:0000313" key="2">
    <source>
        <dbReference type="Proteomes" id="UP000499080"/>
    </source>
</evidence>
<protein>
    <submittedName>
        <fullName evidence="1">Uncharacterized protein</fullName>
    </submittedName>
</protein>
<name>A0A4Y2GPY1_ARAVE</name>
<sequence length="125" mass="13390">MPSSTPQKIVTLKISRGVIDTGISDGRDTDVGVSGVSIVPILTKGLEPLTAWGTAALIKNAGPSINTENQSWKGQTMGCNGFRGIQINVNHYVAAYTGVFLVARDLDLDFIAIQDPYLFKGNPRK</sequence>